<reference evidence="3" key="3">
    <citation type="submission" date="2015-06" db="UniProtKB">
        <authorList>
            <consortium name="EnsemblMetazoa"/>
        </authorList>
    </citation>
    <scope>IDENTIFICATION</scope>
</reference>
<protein>
    <recommendedName>
        <fullName evidence="5">DUF4536 domain-containing protein</fullName>
    </recommendedName>
</protein>
<dbReference type="EMBL" id="KB308794">
    <property type="protein sequence ID" value="ELT96588.1"/>
    <property type="molecule type" value="Genomic_DNA"/>
</dbReference>
<dbReference type="EnsemblMetazoa" id="CapteT188407">
    <property type="protein sequence ID" value="CapteP188407"/>
    <property type="gene ID" value="CapteG188407"/>
</dbReference>
<feature type="transmembrane region" description="Helical" evidence="1">
    <location>
        <begin position="55"/>
        <end position="73"/>
    </location>
</feature>
<organism evidence="2">
    <name type="scientific">Capitella teleta</name>
    <name type="common">Polychaete worm</name>
    <dbReference type="NCBI Taxonomy" id="283909"/>
    <lineage>
        <taxon>Eukaryota</taxon>
        <taxon>Metazoa</taxon>
        <taxon>Spiralia</taxon>
        <taxon>Lophotrochozoa</taxon>
        <taxon>Annelida</taxon>
        <taxon>Polychaeta</taxon>
        <taxon>Sedentaria</taxon>
        <taxon>Scolecida</taxon>
        <taxon>Capitellidae</taxon>
        <taxon>Capitella</taxon>
    </lineage>
</organism>
<reference evidence="4" key="1">
    <citation type="submission" date="2012-12" db="EMBL/GenBank/DDBJ databases">
        <authorList>
            <person name="Hellsten U."/>
            <person name="Grimwood J."/>
            <person name="Chapman J.A."/>
            <person name="Shapiro H."/>
            <person name="Aerts A."/>
            <person name="Otillar R.P."/>
            <person name="Terry A.Y."/>
            <person name="Boore J.L."/>
            <person name="Simakov O."/>
            <person name="Marletaz F."/>
            <person name="Cho S.-J."/>
            <person name="Edsinger-Gonzales E."/>
            <person name="Havlak P."/>
            <person name="Kuo D.-H."/>
            <person name="Larsson T."/>
            <person name="Lv J."/>
            <person name="Arendt D."/>
            <person name="Savage R."/>
            <person name="Osoegawa K."/>
            <person name="de Jong P."/>
            <person name="Lindberg D.R."/>
            <person name="Seaver E.C."/>
            <person name="Weisblat D.A."/>
            <person name="Putnam N.H."/>
            <person name="Grigoriev I.V."/>
            <person name="Rokhsar D.S."/>
        </authorList>
    </citation>
    <scope>NUCLEOTIDE SEQUENCE</scope>
    <source>
        <strain evidence="4">I ESC-2004</strain>
    </source>
</reference>
<evidence type="ECO:0000313" key="2">
    <source>
        <dbReference type="EMBL" id="ELT96588.1"/>
    </source>
</evidence>
<dbReference type="Proteomes" id="UP000014760">
    <property type="component" value="Unassembled WGS sequence"/>
</dbReference>
<keyword evidence="1" id="KW-0472">Membrane</keyword>
<evidence type="ECO:0000313" key="4">
    <source>
        <dbReference type="Proteomes" id="UP000014760"/>
    </source>
</evidence>
<feature type="transmembrane region" description="Helical" evidence="1">
    <location>
        <begin position="85"/>
        <end position="103"/>
    </location>
</feature>
<keyword evidence="4" id="KW-1185">Reference proteome</keyword>
<reference evidence="2 4" key="2">
    <citation type="journal article" date="2013" name="Nature">
        <title>Insights into bilaterian evolution from three spiralian genomes.</title>
        <authorList>
            <person name="Simakov O."/>
            <person name="Marletaz F."/>
            <person name="Cho S.J."/>
            <person name="Edsinger-Gonzales E."/>
            <person name="Havlak P."/>
            <person name="Hellsten U."/>
            <person name="Kuo D.H."/>
            <person name="Larsson T."/>
            <person name="Lv J."/>
            <person name="Arendt D."/>
            <person name="Savage R."/>
            <person name="Osoegawa K."/>
            <person name="de Jong P."/>
            <person name="Grimwood J."/>
            <person name="Chapman J.A."/>
            <person name="Shapiro H."/>
            <person name="Aerts A."/>
            <person name="Otillar R.P."/>
            <person name="Terry A.Y."/>
            <person name="Boore J.L."/>
            <person name="Grigoriev I.V."/>
            <person name="Lindberg D.R."/>
            <person name="Seaver E.C."/>
            <person name="Weisblat D.A."/>
            <person name="Putnam N.H."/>
            <person name="Rokhsar D.S."/>
        </authorList>
    </citation>
    <scope>NUCLEOTIDE SEQUENCE</scope>
    <source>
        <strain evidence="2 4">I ESC-2004</strain>
    </source>
</reference>
<evidence type="ECO:0000256" key="1">
    <source>
        <dbReference type="SAM" id="Phobius"/>
    </source>
</evidence>
<sequence>MGRLVDDMLAMFGVKPSDRVVGPYSLWSSDSKTPSSELPHPAEAAMPEDCLSCRIIGTSAMGALGAYSAYIISNNYKMYTGRKKMAYLAAGASLSGSFFWMSICRAFDLGVFAKRKENTTLLDIFKEEIDSIVSLKRSNVTKSKDSSE</sequence>
<keyword evidence="1" id="KW-1133">Transmembrane helix</keyword>
<dbReference type="EMBL" id="AMQN01011278">
    <property type="status" value="NOT_ANNOTATED_CDS"/>
    <property type="molecule type" value="Genomic_DNA"/>
</dbReference>
<gene>
    <name evidence="2" type="ORF">CAPTEDRAFT_188407</name>
</gene>
<dbReference type="AlphaFoldDB" id="R7TRP1"/>
<dbReference type="OrthoDB" id="6604875at2759"/>
<keyword evidence="1" id="KW-0812">Transmembrane</keyword>
<accession>R7TRP1</accession>
<proteinExistence type="predicted"/>
<name>R7TRP1_CAPTE</name>
<evidence type="ECO:0000313" key="3">
    <source>
        <dbReference type="EnsemblMetazoa" id="CapteP188407"/>
    </source>
</evidence>
<dbReference type="HOGENOM" id="CLU_1760533_0_0_1"/>
<evidence type="ECO:0008006" key="5">
    <source>
        <dbReference type="Google" id="ProtNLM"/>
    </source>
</evidence>